<reference evidence="3" key="1">
    <citation type="submission" date="2018-06" db="EMBL/GenBank/DDBJ databases">
        <authorList>
            <person name="Zhirakovskaya E."/>
        </authorList>
    </citation>
    <scope>NUCLEOTIDE SEQUENCE</scope>
</reference>
<dbReference type="EMBL" id="UOEQ01000353">
    <property type="protein sequence ID" value="VAW21473.1"/>
    <property type="molecule type" value="Genomic_DNA"/>
</dbReference>
<dbReference type="InterPro" id="IPR009057">
    <property type="entry name" value="Homeodomain-like_sf"/>
</dbReference>
<evidence type="ECO:0000259" key="2">
    <source>
        <dbReference type="Pfam" id="PF00440"/>
    </source>
</evidence>
<feature type="non-terminal residue" evidence="3">
    <location>
        <position position="1"/>
    </location>
</feature>
<evidence type="ECO:0000256" key="1">
    <source>
        <dbReference type="ARBA" id="ARBA00023125"/>
    </source>
</evidence>
<dbReference type="InterPro" id="IPR001647">
    <property type="entry name" value="HTH_TetR"/>
</dbReference>
<proteinExistence type="predicted"/>
<dbReference type="Gene3D" id="1.10.357.10">
    <property type="entry name" value="Tetracycline Repressor, domain 2"/>
    <property type="match status" value="1"/>
</dbReference>
<dbReference type="GO" id="GO:0003677">
    <property type="term" value="F:DNA binding"/>
    <property type="evidence" value="ECO:0007669"/>
    <property type="project" value="UniProtKB-KW"/>
</dbReference>
<dbReference type="Pfam" id="PF00440">
    <property type="entry name" value="TetR_N"/>
    <property type="match status" value="1"/>
</dbReference>
<keyword evidence="1" id="KW-0238">DNA-binding</keyword>
<sequence length="182" mass="20263">DDWIKGGFRALAMGGPQAIRVEAIARKMKVSKGSFYWHFKDVGALKSAMLDHWARLATYDAIAEIELEADEGRTQLFALLKLATGSQNEQYGGAAVEAAIRGWGRVDDAVAPVVKKIEKARLKFVSDLFEREGIDHIQSQLNARLLYGAMIGLEQLPDVNRAKTRKDLEILLKCFLSKKSDD</sequence>
<organism evidence="3">
    <name type="scientific">hydrothermal vent metagenome</name>
    <dbReference type="NCBI Taxonomy" id="652676"/>
    <lineage>
        <taxon>unclassified sequences</taxon>
        <taxon>metagenomes</taxon>
        <taxon>ecological metagenomes</taxon>
    </lineage>
</organism>
<gene>
    <name evidence="3" type="ORF">MNBD_ALPHA11-1735</name>
</gene>
<dbReference type="SUPFAM" id="SSF46689">
    <property type="entry name" value="Homeodomain-like"/>
    <property type="match status" value="1"/>
</dbReference>
<name>A0A3B0TZC8_9ZZZZ</name>
<evidence type="ECO:0000313" key="3">
    <source>
        <dbReference type="EMBL" id="VAW21473.1"/>
    </source>
</evidence>
<dbReference type="AlphaFoldDB" id="A0A3B0TZC8"/>
<accession>A0A3B0TZC8</accession>
<protein>
    <submittedName>
        <fullName evidence="3">Transcriptional regulator, AcrR family</fullName>
    </submittedName>
</protein>
<feature type="domain" description="HTH tetR-type" evidence="2">
    <location>
        <begin position="5"/>
        <end position="41"/>
    </location>
</feature>